<evidence type="ECO:0000313" key="13">
    <source>
        <dbReference type="EMBL" id="KAJ8032237.1"/>
    </source>
</evidence>
<comment type="subcellular location">
    <subcellularLocation>
        <location evidence="1">Nucleus</location>
    </subcellularLocation>
</comment>
<evidence type="ECO:0000256" key="8">
    <source>
        <dbReference type="ARBA" id="ARBA00023163"/>
    </source>
</evidence>
<dbReference type="AlphaFoldDB" id="A0A9Q1BSU3"/>
<proteinExistence type="predicted"/>
<evidence type="ECO:0000259" key="12">
    <source>
        <dbReference type="PROSITE" id="PS50157"/>
    </source>
</evidence>
<dbReference type="PROSITE" id="PS00028">
    <property type="entry name" value="ZINC_FINGER_C2H2_1"/>
    <property type="match status" value="6"/>
</dbReference>
<accession>A0A9Q1BSU3</accession>
<dbReference type="EMBL" id="JAIZAY010000012">
    <property type="protein sequence ID" value="KAJ8032237.1"/>
    <property type="molecule type" value="Genomic_DNA"/>
</dbReference>
<keyword evidence="4 10" id="KW-0863">Zinc-finger</keyword>
<evidence type="ECO:0000256" key="2">
    <source>
        <dbReference type="ARBA" id="ARBA00022723"/>
    </source>
</evidence>
<evidence type="ECO:0000256" key="6">
    <source>
        <dbReference type="ARBA" id="ARBA00023015"/>
    </source>
</evidence>
<dbReference type="PANTHER" id="PTHR24384:SF189">
    <property type="entry name" value="C2H2-TYPE DOMAIN-CONTAINING PROTEIN-RELATED"/>
    <property type="match status" value="1"/>
</dbReference>
<evidence type="ECO:0000256" key="4">
    <source>
        <dbReference type="ARBA" id="ARBA00022771"/>
    </source>
</evidence>
<evidence type="ECO:0000313" key="14">
    <source>
        <dbReference type="Proteomes" id="UP001152320"/>
    </source>
</evidence>
<dbReference type="SMART" id="SM00355">
    <property type="entry name" value="ZnF_C2H2"/>
    <property type="match status" value="6"/>
</dbReference>
<keyword evidence="8" id="KW-0804">Transcription</keyword>
<dbReference type="FunFam" id="3.30.160.60:FF:000100">
    <property type="entry name" value="Zinc finger 45-like"/>
    <property type="match status" value="3"/>
</dbReference>
<dbReference type="InterPro" id="IPR013087">
    <property type="entry name" value="Znf_C2H2_type"/>
</dbReference>
<evidence type="ECO:0000256" key="9">
    <source>
        <dbReference type="ARBA" id="ARBA00023242"/>
    </source>
</evidence>
<feature type="domain" description="C2H2-type" evidence="12">
    <location>
        <begin position="222"/>
        <end position="249"/>
    </location>
</feature>
<evidence type="ECO:0000256" key="1">
    <source>
        <dbReference type="ARBA" id="ARBA00004123"/>
    </source>
</evidence>
<organism evidence="13 14">
    <name type="scientific">Holothuria leucospilota</name>
    <name type="common">Black long sea cucumber</name>
    <name type="synonym">Mertensiothuria leucospilota</name>
    <dbReference type="NCBI Taxonomy" id="206669"/>
    <lineage>
        <taxon>Eukaryota</taxon>
        <taxon>Metazoa</taxon>
        <taxon>Echinodermata</taxon>
        <taxon>Eleutherozoa</taxon>
        <taxon>Echinozoa</taxon>
        <taxon>Holothuroidea</taxon>
        <taxon>Aspidochirotacea</taxon>
        <taxon>Aspidochirotida</taxon>
        <taxon>Holothuriidae</taxon>
        <taxon>Holothuria</taxon>
    </lineage>
</organism>
<feature type="region of interest" description="Disordered" evidence="11">
    <location>
        <begin position="13"/>
        <end position="88"/>
    </location>
</feature>
<dbReference type="OrthoDB" id="654211at2759"/>
<evidence type="ECO:0000256" key="5">
    <source>
        <dbReference type="ARBA" id="ARBA00022833"/>
    </source>
</evidence>
<comment type="caution">
    <text evidence="13">The sequence shown here is derived from an EMBL/GenBank/DDBJ whole genome shotgun (WGS) entry which is preliminary data.</text>
</comment>
<feature type="domain" description="C2H2-type" evidence="12">
    <location>
        <begin position="278"/>
        <end position="306"/>
    </location>
</feature>
<keyword evidence="6" id="KW-0805">Transcription regulation</keyword>
<name>A0A9Q1BSU3_HOLLE</name>
<dbReference type="PROSITE" id="PS50157">
    <property type="entry name" value="ZINC_FINGER_C2H2_2"/>
    <property type="match status" value="6"/>
</dbReference>
<feature type="region of interest" description="Disordered" evidence="11">
    <location>
        <begin position="303"/>
        <end position="328"/>
    </location>
</feature>
<evidence type="ECO:0000256" key="3">
    <source>
        <dbReference type="ARBA" id="ARBA00022737"/>
    </source>
</evidence>
<feature type="domain" description="C2H2-type" evidence="12">
    <location>
        <begin position="124"/>
        <end position="151"/>
    </location>
</feature>
<evidence type="ECO:0000256" key="7">
    <source>
        <dbReference type="ARBA" id="ARBA00023125"/>
    </source>
</evidence>
<feature type="compositionally biased region" description="Polar residues" evidence="11">
    <location>
        <begin position="18"/>
        <end position="28"/>
    </location>
</feature>
<keyword evidence="9" id="KW-0539">Nucleus</keyword>
<dbReference type="FunFam" id="3.30.160.60:FF:000110">
    <property type="entry name" value="Zinc finger protein-like"/>
    <property type="match status" value="1"/>
</dbReference>
<keyword evidence="14" id="KW-1185">Reference proteome</keyword>
<gene>
    <name evidence="13" type="ORF">HOLleu_25706</name>
</gene>
<evidence type="ECO:0000256" key="10">
    <source>
        <dbReference type="PROSITE-ProRule" id="PRU00042"/>
    </source>
</evidence>
<keyword evidence="7" id="KW-0238">DNA-binding</keyword>
<dbReference type="PANTHER" id="PTHR24384">
    <property type="entry name" value="FINGER PUTATIVE TRANSCRIPTION FACTOR FAMILY-RELATED"/>
    <property type="match status" value="1"/>
</dbReference>
<dbReference type="Gene3D" id="3.30.160.60">
    <property type="entry name" value="Classic Zinc Finger"/>
    <property type="match status" value="6"/>
</dbReference>
<keyword evidence="3" id="KW-0677">Repeat</keyword>
<dbReference type="InterPro" id="IPR050752">
    <property type="entry name" value="C2H2-ZF_domain"/>
</dbReference>
<dbReference type="GO" id="GO:0000978">
    <property type="term" value="F:RNA polymerase II cis-regulatory region sequence-specific DNA binding"/>
    <property type="evidence" value="ECO:0007669"/>
    <property type="project" value="TreeGrafter"/>
</dbReference>
<dbReference type="SUPFAM" id="SSF57667">
    <property type="entry name" value="beta-beta-alpha zinc fingers"/>
    <property type="match status" value="4"/>
</dbReference>
<keyword evidence="2" id="KW-0479">Metal-binding</keyword>
<dbReference type="Pfam" id="PF00096">
    <property type="entry name" value="zf-C2H2"/>
    <property type="match status" value="2"/>
</dbReference>
<feature type="domain" description="C2H2-type" evidence="12">
    <location>
        <begin position="96"/>
        <end position="123"/>
    </location>
</feature>
<dbReference type="Proteomes" id="UP001152320">
    <property type="component" value="Chromosome 12"/>
</dbReference>
<protein>
    <recommendedName>
        <fullName evidence="12">C2H2-type domain-containing protein</fullName>
    </recommendedName>
</protein>
<keyword evidence="5" id="KW-0862">Zinc</keyword>
<feature type="domain" description="C2H2-type" evidence="12">
    <location>
        <begin position="152"/>
        <end position="180"/>
    </location>
</feature>
<feature type="compositionally biased region" description="Polar residues" evidence="11">
    <location>
        <begin position="42"/>
        <end position="53"/>
    </location>
</feature>
<dbReference type="GO" id="GO:0000981">
    <property type="term" value="F:DNA-binding transcription factor activity, RNA polymerase II-specific"/>
    <property type="evidence" value="ECO:0007669"/>
    <property type="project" value="TreeGrafter"/>
</dbReference>
<dbReference type="GO" id="GO:0008270">
    <property type="term" value="F:zinc ion binding"/>
    <property type="evidence" value="ECO:0007669"/>
    <property type="project" value="UniProtKB-KW"/>
</dbReference>
<dbReference type="InterPro" id="IPR036236">
    <property type="entry name" value="Znf_C2H2_sf"/>
</dbReference>
<evidence type="ECO:0000256" key="11">
    <source>
        <dbReference type="SAM" id="MobiDB-lite"/>
    </source>
</evidence>
<reference evidence="13" key="1">
    <citation type="submission" date="2021-10" db="EMBL/GenBank/DDBJ databases">
        <title>Tropical sea cucumber genome reveals ecological adaptation and Cuvierian tubules defense mechanism.</title>
        <authorList>
            <person name="Chen T."/>
        </authorList>
    </citation>
    <scope>NUCLEOTIDE SEQUENCE</scope>
    <source>
        <strain evidence="13">Nanhai2018</strain>
        <tissue evidence="13">Muscle</tissue>
    </source>
</reference>
<feature type="domain" description="C2H2-type" evidence="12">
    <location>
        <begin position="250"/>
        <end position="277"/>
    </location>
</feature>
<sequence>MCKLKGYVGNAPGVPIFQPSQGTRSVNPQRGPRTKTQGKKGPQSSAKKGTQQPPAAVAGDNAGRGPAFASQLRTRHAVMSSDMDPDDGGPPRVLHFMCRYCPKTMASKTAILIHERVHTGEKPFLCRFCGRGFIREYSRKAHEVVHTDHKPFNCNICGKGFYRKFSIKKHKRLAHGVKTSQGGQQPDSGNAIMLGVPVAGPRLVAPFRSLSMVPSSDREGDFKCRFCGRILTAKSSLILHERLHTGEKPFRCRFCERGFIRDYSRKAHERIHFGHQPFVCKHCGKGFYRKFSLKKHVDGVHAGNKTSEERAPEGSAQDGDVEPGPGPE</sequence>